<reference evidence="2 3" key="2">
    <citation type="journal article" date="2020" name="Int. J. Syst. Evol. Microbiol.">
        <title>Sulfuracidifex tepidarius gen. nov., sp. nov. and transfer of Sulfolobus metallicus Huber and Stetter 1992 to the genus Sulfuracidifex as Sulfuracidifex metallicus comb. nov.</title>
        <authorList>
            <person name="Itoh T."/>
            <person name="Miura T."/>
            <person name="Sakai H.D."/>
            <person name="Kato S."/>
            <person name="Ohkuma M."/>
            <person name="Takashina T."/>
        </authorList>
    </citation>
    <scope>NUCLEOTIDE SEQUENCE</scope>
    <source>
        <strain evidence="1 3">IC-006</strain>
        <strain evidence="2">IC-007</strain>
    </source>
</reference>
<reference evidence="4" key="1">
    <citation type="submission" date="2018-09" db="EMBL/GenBank/DDBJ databases">
        <title>Complete Genome Sequencing of Sulfolobus sp. JCM 16834.</title>
        <authorList>
            <person name="Kato S."/>
            <person name="Itoh T."/>
            <person name="Ohkuma M."/>
        </authorList>
    </citation>
    <scope>NUCLEOTIDE SEQUENCE [LARGE SCALE GENOMIC DNA]</scope>
    <source>
        <strain evidence="4">IC-007</strain>
    </source>
</reference>
<dbReference type="Proteomes" id="UP000322983">
    <property type="component" value="Chromosome"/>
</dbReference>
<dbReference type="AlphaFoldDB" id="A0A510DZB3"/>
<evidence type="ECO:0000313" key="4">
    <source>
        <dbReference type="Proteomes" id="UP000325030"/>
    </source>
</evidence>
<accession>A0A510DZB3</accession>
<protein>
    <submittedName>
        <fullName evidence="2">Uncharacterized protein</fullName>
    </submittedName>
</protein>
<dbReference type="Proteomes" id="UP000325030">
    <property type="component" value="Chromosome"/>
</dbReference>
<dbReference type="EMBL" id="AP018929">
    <property type="protein sequence ID" value="BBG22804.1"/>
    <property type="molecule type" value="Genomic_DNA"/>
</dbReference>
<evidence type="ECO:0000313" key="3">
    <source>
        <dbReference type="Proteomes" id="UP000322983"/>
    </source>
</evidence>
<dbReference type="EMBL" id="AP018930">
    <property type="protein sequence ID" value="BBG25581.1"/>
    <property type="molecule type" value="Genomic_DNA"/>
</dbReference>
<dbReference type="STRING" id="1294262.GCA_001316085_00889"/>
<keyword evidence="3" id="KW-1185">Reference proteome</keyword>
<accession>A0A510DRL8</accession>
<evidence type="ECO:0000313" key="1">
    <source>
        <dbReference type="EMBL" id="BBG22804.1"/>
    </source>
</evidence>
<evidence type="ECO:0000313" key="2">
    <source>
        <dbReference type="EMBL" id="BBG25581.1"/>
    </source>
</evidence>
<sequence length="102" mass="12138">MRKMEPFYFKSYEKVVGVAHNVEELKEEMTRLYKNDPACVEYHLREGHIVAWLGYIGEKGLAEMLKGVTDVKEAITRIDEYRALKNMNKTQGRKKKIVRYYY</sequence>
<proteinExistence type="predicted"/>
<name>A0A510DZB3_9CREN</name>
<dbReference type="KEGG" id="step:IC006_0088"/>
<gene>
    <name evidence="1" type="ORF">IC006_0088</name>
    <name evidence="2" type="ORF">IC007_0086</name>
</gene>
<organism evidence="2 4">
    <name type="scientific">Sulfuracidifex tepidarius</name>
    <dbReference type="NCBI Taxonomy" id="1294262"/>
    <lineage>
        <taxon>Archaea</taxon>
        <taxon>Thermoproteota</taxon>
        <taxon>Thermoprotei</taxon>
        <taxon>Sulfolobales</taxon>
        <taxon>Sulfolobaceae</taxon>
        <taxon>Sulfuracidifex</taxon>
    </lineage>
</organism>